<protein>
    <submittedName>
        <fullName evidence="5">Tail protein</fullName>
    </submittedName>
</protein>
<feature type="domain" description="Tail sheath protein Gp18-like" evidence="4">
    <location>
        <begin position="26"/>
        <end position="91"/>
    </location>
</feature>
<accession>A0A167GZP8</accession>
<reference evidence="5 6" key="1">
    <citation type="submission" date="2013-07" db="EMBL/GenBank/DDBJ databases">
        <title>Comparative Genomic and Metabolomic Analysis of Twelve Strains of Pseudoalteromonas luteoviolacea.</title>
        <authorList>
            <person name="Vynne N.G."/>
            <person name="Mansson M."/>
            <person name="Gram L."/>
        </authorList>
    </citation>
    <scope>NUCLEOTIDE SEQUENCE [LARGE SCALE GENOMIC DNA]</scope>
    <source>
        <strain evidence="5 6">CPMOR-1</strain>
    </source>
</reference>
<evidence type="ECO:0000259" key="2">
    <source>
        <dbReference type="Pfam" id="PF04984"/>
    </source>
</evidence>
<dbReference type="AlphaFoldDB" id="A0A167GZP8"/>
<sequence length="391" mass="42193">MSTDYLHGVQVLELNDGPRPIQTASTSVIGIVGTAPDADANAFPLNTPVLIAGNMTEAAKLDPQDSGRGTLPQALDAIFDHCGAVIVVVRVEDDLNPATTLSNVIGGVDGATGNYTGIQALKAAKNVLGVKPRILCAPGFDHQEPVITSLVSLADTLRAMVYASGPNTVDADAITLRNKFGSKRLYICDPWVNVWDTVSDGYITQPPSARLAGLRAKLDNEQGFWHSISNKLINGVAGTSRHIDFELGNKASRANLLNEQHVGTIINEAGHRVWGPRNCSSDTKWMYECVARSADIINDSILAAHLWAVDEGINGPTYFNEVVASVNAYLRHLKSIGAIVNGECWADPELNTPANIAQGKTYFDFDFTPVYPAESVTFRSLLTDRYLEEIF</sequence>
<dbReference type="RefSeq" id="WP_063370371.1">
    <property type="nucleotide sequence ID" value="NZ_AUYC01000095.1"/>
</dbReference>
<evidence type="ECO:0000259" key="4">
    <source>
        <dbReference type="Pfam" id="PF22671"/>
    </source>
</evidence>
<dbReference type="Proteomes" id="UP000076486">
    <property type="component" value="Unassembled WGS sequence"/>
</dbReference>
<evidence type="ECO:0000259" key="3">
    <source>
        <dbReference type="Pfam" id="PF17482"/>
    </source>
</evidence>
<organism evidence="5 6">
    <name type="scientific">Pseudoalteromonas luteoviolacea CPMOR-1</name>
    <dbReference type="NCBI Taxonomy" id="1365248"/>
    <lineage>
        <taxon>Bacteria</taxon>
        <taxon>Pseudomonadati</taxon>
        <taxon>Pseudomonadota</taxon>
        <taxon>Gammaproteobacteria</taxon>
        <taxon>Alteromonadales</taxon>
        <taxon>Pseudoalteromonadaceae</taxon>
        <taxon>Pseudoalteromonas</taxon>
    </lineage>
</organism>
<feature type="domain" description="Tail sheath protein subtilisin-like" evidence="2">
    <location>
        <begin position="113"/>
        <end position="279"/>
    </location>
</feature>
<name>A0A167GZP8_9GAMM</name>
<gene>
    <name evidence="5" type="ORF">N473_06860</name>
</gene>
<evidence type="ECO:0000256" key="1">
    <source>
        <dbReference type="ARBA" id="ARBA00008005"/>
    </source>
</evidence>
<dbReference type="InterPro" id="IPR052042">
    <property type="entry name" value="Tail_sheath_structural"/>
</dbReference>
<dbReference type="PANTHER" id="PTHR35861">
    <property type="match status" value="1"/>
</dbReference>
<comment type="similarity">
    <text evidence="1">Belongs to the myoviridae tail sheath protein family.</text>
</comment>
<comment type="caution">
    <text evidence="5">The sequence shown here is derived from an EMBL/GenBank/DDBJ whole genome shotgun (WGS) entry which is preliminary data.</text>
</comment>
<dbReference type="PANTHER" id="PTHR35861:SF1">
    <property type="entry name" value="PHAGE TAIL SHEATH PROTEIN"/>
    <property type="match status" value="1"/>
</dbReference>
<evidence type="ECO:0000313" key="5">
    <source>
        <dbReference type="EMBL" id="KZN57477.1"/>
    </source>
</evidence>
<dbReference type="InterPro" id="IPR035089">
    <property type="entry name" value="Phage_sheath_subtilisin"/>
</dbReference>
<dbReference type="InterPro" id="IPR054564">
    <property type="entry name" value="Gp18_domIII_N"/>
</dbReference>
<dbReference type="Pfam" id="PF22671">
    <property type="entry name" value="Gp18_domIII_N"/>
    <property type="match status" value="1"/>
</dbReference>
<dbReference type="Pfam" id="PF17482">
    <property type="entry name" value="Phage_sheath_1C"/>
    <property type="match status" value="1"/>
</dbReference>
<dbReference type="PATRIC" id="fig|1365248.3.peg.5399"/>
<proteinExistence type="inferred from homology"/>
<dbReference type="EMBL" id="AUYC01000095">
    <property type="protein sequence ID" value="KZN57477.1"/>
    <property type="molecule type" value="Genomic_DNA"/>
</dbReference>
<dbReference type="Pfam" id="PF04984">
    <property type="entry name" value="Phage_sheath_1"/>
    <property type="match status" value="1"/>
</dbReference>
<dbReference type="Gene3D" id="3.40.50.11780">
    <property type="match status" value="1"/>
</dbReference>
<dbReference type="InterPro" id="IPR020287">
    <property type="entry name" value="Tail_sheath_C"/>
</dbReference>
<evidence type="ECO:0000313" key="6">
    <source>
        <dbReference type="Proteomes" id="UP000076486"/>
    </source>
</evidence>
<feature type="domain" description="Tail sheath protein C-terminal" evidence="3">
    <location>
        <begin position="280"/>
        <end position="379"/>
    </location>
</feature>